<comment type="caution">
    <text evidence="6">The sequence shown here is derived from an EMBL/GenBank/DDBJ whole genome shotgun (WGS) entry which is preliminary data.</text>
</comment>
<dbReference type="SMART" id="SM00184">
    <property type="entry name" value="RING"/>
    <property type="match status" value="1"/>
</dbReference>
<proteinExistence type="predicted"/>
<name>A0AAV9H149_9PEZI</name>
<evidence type="ECO:0000313" key="6">
    <source>
        <dbReference type="EMBL" id="KAK4454330.1"/>
    </source>
</evidence>
<dbReference type="Pfam" id="PF00097">
    <property type="entry name" value="zf-C3HC4"/>
    <property type="match status" value="1"/>
</dbReference>
<protein>
    <recommendedName>
        <fullName evidence="5">RING-type domain-containing protein</fullName>
    </recommendedName>
</protein>
<sequence>MANEGCSEHISNYVPDPRETFLLENKYTVCTICHEAKLRPVPREKGDRKPGEGEFGSPTLLPCGHVFCFDCLANWLDSGNLNCPKCRLSLTRELCEHPLLPYNLTADDVFGAPKTIPKGGTIHGQCPPCRKLTDQRVAYELYQALCKDLMEAPEDQKEAKRQHMDDVVRSLVGDQPQVW</sequence>
<evidence type="ECO:0000259" key="5">
    <source>
        <dbReference type="PROSITE" id="PS50089"/>
    </source>
</evidence>
<dbReference type="InterPro" id="IPR001841">
    <property type="entry name" value="Znf_RING"/>
</dbReference>
<evidence type="ECO:0000313" key="7">
    <source>
        <dbReference type="Proteomes" id="UP001321760"/>
    </source>
</evidence>
<evidence type="ECO:0000256" key="2">
    <source>
        <dbReference type="ARBA" id="ARBA00022771"/>
    </source>
</evidence>
<gene>
    <name evidence="6" type="ORF">QBC34DRAFT_393111</name>
</gene>
<dbReference type="PROSITE" id="PS50089">
    <property type="entry name" value="ZF_RING_2"/>
    <property type="match status" value="1"/>
</dbReference>
<feature type="domain" description="RING-type" evidence="5">
    <location>
        <begin position="30"/>
        <end position="87"/>
    </location>
</feature>
<keyword evidence="2 4" id="KW-0863">Zinc-finger</keyword>
<dbReference type="EMBL" id="MU865917">
    <property type="protein sequence ID" value="KAK4454330.1"/>
    <property type="molecule type" value="Genomic_DNA"/>
</dbReference>
<dbReference type="Proteomes" id="UP001321760">
    <property type="component" value="Unassembled WGS sequence"/>
</dbReference>
<reference evidence="6" key="2">
    <citation type="submission" date="2023-05" db="EMBL/GenBank/DDBJ databases">
        <authorList>
            <consortium name="Lawrence Berkeley National Laboratory"/>
            <person name="Steindorff A."/>
            <person name="Hensen N."/>
            <person name="Bonometti L."/>
            <person name="Westerberg I."/>
            <person name="Brannstrom I.O."/>
            <person name="Guillou S."/>
            <person name="Cros-Aarteil S."/>
            <person name="Calhoun S."/>
            <person name="Haridas S."/>
            <person name="Kuo A."/>
            <person name="Mondo S."/>
            <person name="Pangilinan J."/>
            <person name="Riley R."/>
            <person name="Labutti K."/>
            <person name="Andreopoulos B."/>
            <person name="Lipzen A."/>
            <person name="Chen C."/>
            <person name="Yanf M."/>
            <person name="Daum C."/>
            <person name="Ng V."/>
            <person name="Clum A."/>
            <person name="Ohm R."/>
            <person name="Martin F."/>
            <person name="Silar P."/>
            <person name="Natvig D."/>
            <person name="Lalanne C."/>
            <person name="Gautier V."/>
            <person name="Ament-Velasquez S.L."/>
            <person name="Kruys A."/>
            <person name="Hutchinson M.I."/>
            <person name="Powell A.J."/>
            <person name="Barry K."/>
            <person name="Miller A.N."/>
            <person name="Grigoriev I.V."/>
            <person name="Debuchy R."/>
            <person name="Gladieux P."/>
            <person name="Thoren M.H."/>
            <person name="Johannesson H."/>
        </authorList>
    </citation>
    <scope>NUCLEOTIDE SEQUENCE</scope>
    <source>
        <strain evidence="6">PSN243</strain>
    </source>
</reference>
<keyword evidence="3" id="KW-0862">Zinc</keyword>
<keyword evidence="1" id="KW-0479">Metal-binding</keyword>
<dbReference type="AlphaFoldDB" id="A0AAV9H149"/>
<keyword evidence="7" id="KW-1185">Reference proteome</keyword>
<dbReference type="PROSITE" id="PS00518">
    <property type="entry name" value="ZF_RING_1"/>
    <property type="match status" value="1"/>
</dbReference>
<accession>A0AAV9H149</accession>
<organism evidence="6 7">
    <name type="scientific">Podospora aff. communis PSN243</name>
    <dbReference type="NCBI Taxonomy" id="3040156"/>
    <lineage>
        <taxon>Eukaryota</taxon>
        <taxon>Fungi</taxon>
        <taxon>Dikarya</taxon>
        <taxon>Ascomycota</taxon>
        <taxon>Pezizomycotina</taxon>
        <taxon>Sordariomycetes</taxon>
        <taxon>Sordariomycetidae</taxon>
        <taxon>Sordariales</taxon>
        <taxon>Podosporaceae</taxon>
        <taxon>Podospora</taxon>
    </lineage>
</organism>
<dbReference type="Gene3D" id="3.30.40.10">
    <property type="entry name" value="Zinc/RING finger domain, C3HC4 (zinc finger)"/>
    <property type="match status" value="1"/>
</dbReference>
<dbReference type="InterPro" id="IPR017907">
    <property type="entry name" value="Znf_RING_CS"/>
</dbReference>
<dbReference type="GO" id="GO:0008270">
    <property type="term" value="F:zinc ion binding"/>
    <property type="evidence" value="ECO:0007669"/>
    <property type="project" value="UniProtKB-KW"/>
</dbReference>
<dbReference type="InterPro" id="IPR013083">
    <property type="entry name" value="Znf_RING/FYVE/PHD"/>
</dbReference>
<evidence type="ECO:0000256" key="3">
    <source>
        <dbReference type="ARBA" id="ARBA00022833"/>
    </source>
</evidence>
<dbReference type="InterPro" id="IPR018957">
    <property type="entry name" value="Znf_C3HC4_RING-type"/>
</dbReference>
<dbReference type="SUPFAM" id="SSF57850">
    <property type="entry name" value="RING/U-box"/>
    <property type="match status" value="1"/>
</dbReference>
<evidence type="ECO:0000256" key="4">
    <source>
        <dbReference type="PROSITE-ProRule" id="PRU00175"/>
    </source>
</evidence>
<reference evidence="6" key="1">
    <citation type="journal article" date="2023" name="Mol. Phylogenet. Evol.">
        <title>Genome-scale phylogeny and comparative genomics of the fungal order Sordariales.</title>
        <authorList>
            <person name="Hensen N."/>
            <person name="Bonometti L."/>
            <person name="Westerberg I."/>
            <person name="Brannstrom I.O."/>
            <person name="Guillou S."/>
            <person name="Cros-Aarteil S."/>
            <person name="Calhoun S."/>
            <person name="Haridas S."/>
            <person name="Kuo A."/>
            <person name="Mondo S."/>
            <person name="Pangilinan J."/>
            <person name="Riley R."/>
            <person name="LaButti K."/>
            <person name="Andreopoulos B."/>
            <person name="Lipzen A."/>
            <person name="Chen C."/>
            <person name="Yan M."/>
            <person name="Daum C."/>
            <person name="Ng V."/>
            <person name="Clum A."/>
            <person name="Steindorff A."/>
            <person name="Ohm R.A."/>
            <person name="Martin F."/>
            <person name="Silar P."/>
            <person name="Natvig D.O."/>
            <person name="Lalanne C."/>
            <person name="Gautier V."/>
            <person name="Ament-Velasquez S.L."/>
            <person name="Kruys A."/>
            <person name="Hutchinson M.I."/>
            <person name="Powell A.J."/>
            <person name="Barry K."/>
            <person name="Miller A.N."/>
            <person name="Grigoriev I.V."/>
            <person name="Debuchy R."/>
            <person name="Gladieux P."/>
            <person name="Hiltunen Thoren M."/>
            <person name="Johannesson H."/>
        </authorList>
    </citation>
    <scope>NUCLEOTIDE SEQUENCE</scope>
    <source>
        <strain evidence="6">PSN243</strain>
    </source>
</reference>
<evidence type="ECO:0000256" key="1">
    <source>
        <dbReference type="ARBA" id="ARBA00022723"/>
    </source>
</evidence>